<keyword evidence="3" id="KW-1185">Reference proteome</keyword>
<evidence type="ECO:0000313" key="3">
    <source>
        <dbReference type="Proteomes" id="UP000655225"/>
    </source>
</evidence>
<proteinExistence type="predicted"/>
<sequence>MGSPFLGVAANRSAGSVVGMELLAIKRGIQIAQDLGFSRIRVSSDSSWDIACVQHMCTCHWEANCTLSEITAITSSFLEFEFVNNYVNTVPYHGDGAWIGVYNPAVSNGQFSNAVMWIDNGYGNNCNSIQVGWTACHFHLHLH</sequence>
<feature type="domain" description="RNase H type-1" evidence="1">
    <location>
        <begin position="13"/>
        <end position="85"/>
    </location>
</feature>
<gene>
    <name evidence="2" type="ORF">HHK36_025052</name>
</gene>
<name>A0A834YP66_TETSI</name>
<evidence type="ECO:0000259" key="1">
    <source>
        <dbReference type="Pfam" id="PF13456"/>
    </source>
</evidence>
<accession>A0A834YP66</accession>
<comment type="caution">
    <text evidence="2">The sequence shown here is derived from an EMBL/GenBank/DDBJ whole genome shotgun (WGS) entry which is preliminary data.</text>
</comment>
<dbReference type="InterPro" id="IPR036397">
    <property type="entry name" value="RNaseH_sf"/>
</dbReference>
<dbReference type="InterPro" id="IPR002156">
    <property type="entry name" value="RNaseH_domain"/>
</dbReference>
<protein>
    <recommendedName>
        <fullName evidence="1">RNase H type-1 domain-containing protein</fullName>
    </recommendedName>
</protein>
<dbReference type="OrthoDB" id="1021512at2759"/>
<dbReference type="Pfam" id="PF13456">
    <property type="entry name" value="RVT_3"/>
    <property type="match status" value="1"/>
</dbReference>
<dbReference type="GO" id="GO:0004523">
    <property type="term" value="F:RNA-DNA hybrid ribonuclease activity"/>
    <property type="evidence" value="ECO:0007669"/>
    <property type="project" value="InterPro"/>
</dbReference>
<dbReference type="EMBL" id="JABCRI010000018">
    <property type="protein sequence ID" value="KAF8390525.1"/>
    <property type="molecule type" value="Genomic_DNA"/>
</dbReference>
<dbReference type="AlphaFoldDB" id="A0A834YP66"/>
<evidence type="ECO:0000313" key="2">
    <source>
        <dbReference type="EMBL" id="KAF8390525.1"/>
    </source>
</evidence>
<dbReference type="GO" id="GO:0003676">
    <property type="term" value="F:nucleic acid binding"/>
    <property type="evidence" value="ECO:0007669"/>
    <property type="project" value="InterPro"/>
</dbReference>
<reference evidence="2 3" key="1">
    <citation type="submission" date="2020-04" db="EMBL/GenBank/DDBJ databases">
        <title>Plant Genome Project.</title>
        <authorList>
            <person name="Zhang R.-G."/>
        </authorList>
    </citation>
    <scope>NUCLEOTIDE SEQUENCE [LARGE SCALE GENOMIC DNA]</scope>
    <source>
        <strain evidence="2">YNK0</strain>
        <tissue evidence="2">Leaf</tissue>
    </source>
</reference>
<organism evidence="2 3">
    <name type="scientific">Tetracentron sinense</name>
    <name type="common">Spur-leaf</name>
    <dbReference type="NCBI Taxonomy" id="13715"/>
    <lineage>
        <taxon>Eukaryota</taxon>
        <taxon>Viridiplantae</taxon>
        <taxon>Streptophyta</taxon>
        <taxon>Embryophyta</taxon>
        <taxon>Tracheophyta</taxon>
        <taxon>Spermatophyta</taxon>
        <taxon>Magnoliopsida</taxon>
        <taxon>Trochodendrales</taxon>
        <taxon>Trochodendraceae</taxon>
        <taxon>Tetracentron</taxon>
    </lineage>
</organism>
<dbReference type="Gene3D" id="3.30.420.10">
    <property type="entry name" value="Ribonuclease H-like superfamily/Ribonuclease H"/>
    <property type="match status" value="1"/>
</dbReference>
<dbReference type="Proteomes" id="UP000655225">
    <property type="component" value="Unassembled WGS sequence"/>
</dbReference>